<feature type="compositionally biased region" description="Polar residues" evidence="1">
    <location>
        <begin position="47"/>
        <end position="57"/>
    </location>
</feature>
<dbReference type="InterPro" id="IPR039614">
    <property type="entry name" value="PMI1-like"/>
</dbReference>
<reference evidence="2" key="1">
    <citation type="submission" date="2020-06" db="EMBL/GenBank/DDBJ databases">
        <authorList>
            <person name="Li T."/>
            <person name="Hu X."/>
            <person name="Zhang T."/>
            <person name="Song X."/>
            <person name="Zhang H."/>
            <person name="Dai N."/>
            <person name="Sheng W."/>
            <person name="Hou X."/>
            <person name="Wei L."/>
        </authorList>
    </citation>
    <scope>NUCLEOTIDE SEQUENCE</scope>
    <source>
        <strain evidence="2">G02</strain>
        <tissue evidence="2">Leaf</tissue>
    </source>
</reference>
<feature type="region of interest" description="Disordered" evidence="1">
    <location>
        <begin position="40"/>
        <end position="59"/>
    </location>
</feature>
<reference evidence="2" key="2">
    <citation type="journal article" date="2024" name="Plant">
        <title>Genomic evolution and insights into agronomic trait innovations of Sesamum species.</title>
        <authorList>
            <person name="Miao H."/>
            <person name="Wang L."/>
            <person name="Qu L."/>
            <person name="Liu H."/>
            <person name="Sun Y."/>
            <person name="Le M."/>
            <person name="Wang Q."/>
            <person name="Wei S."/>
            <person name="Zheng Y."/>
            <person name="Lin W."/>
            <person name="Duan Y."/>
            <person name="Cao H."/>
            <person name="Xiong S."/>
            <person name="Wang X."/>
            <person name="Wei L."/>
            <person name="Li C."/>
            <person name="Ma Q."/>
            <person name="Ju M."/>
            <person name="Zhao R."/>
            <person name="Li G."/>
            <person name="Mu C."/>
            <person name="Tian Q."/>
            <person name="Mei H."/>
            <person name="Zhang T."/>
            <person name="Gao T."/>
            <person name="Zhang H."/>
        </authorList>
    </citation>
    <scope>NUCLEOTIDE SEQUENCE</scope>
    <source>
        <strain evidence="2">G02</strain>
    </source>
</reference>
<gene>
    <name evidence="2" type="ORF">Sradi_1701400</name>
</gene>
<comment type="caution">
    <text evidence="2">The sequence shown here is derived from an EMBL/GenBank/DDBJ whole genome shotgun (WGS) entry which is preliminary data.</text>
</comment>
<dbReference type="AlphaFoldDB" id="A0AAW2TT68"/>
<name>A0AAW2TT68_SESRA</name>
<proteinExistence type="predicted"/>
<sequence length="352" mass="38841">MPKQGSELSHSVSLLYRKLDEGKIGSGMEFDLSHEHLRFLKPKSDPSPESASGNTGLELTDTEFDVIEQGVEVSMKDERVEKCGSQRFNSSVIETIDVAELFKGEDATFDEHVGGNSKLDQNNHDEYECPADDPEPIDNSMCNIEPALEELDSAFHDMATSKPSELDSFLDIIKYCAPENYIQSKSVHKAEKLTKSLSLDDIAESIENDFLNMLSIDLSQEDMVSGSGPDPPGILLSGFEEDALAGENTILDADLMAEQEDFTSSSFRKETFADDFDLSFAMQAVETKQGSVTQALRSKRNAKILENLETEALMNEMGLNEKAFQYSPHASSGGFGESSLSSCRRTFKITFS</sequence>
<protein>
    <submittedName>
        <fullName evidence="2">Protein PLASTID MOVEMENT IMPAIRED 1-RELATED 2</fullName>
    </submittedName>
</protein>
<dbReference type="EMBL" id="JACGWJ010000007">
    <property type="protein sequence ID" value="KAL0407670.1"/>
    <property type="molecule type" value="Genomic_DNA"/>
</dbReference>
<accession>A0AAW2TT68</accession>
<dbReference type="PANTHER" id="PTHR33414">
    <property type="entry name" value="PROTEIN PLASTID MOVEMENT IMPAIRED 1-RELATED 1"/>
    <property type="match status" value="1"/>
</dbReference>
<evidence type="ECO:0000313" key="2">
    <source>
        <dbReference type="EMBL" id="KAL0407670.1"/>
    </source>
</evidence>
<dbReference type="PANTHER" id="PTHR33414:SF10">
    <property type="entry name" value="PROTEIN PLASTID MOVEMENT IMPAIRED 1-RELATED 2"/>
    <property type="match status" value="1"/>
</dbReference>
<organism evidence="2">
    <name type="scientific">Sesamum radiatum</name>
    <name type="common">Black benniseed</name>
    <dbReference type="NCBI Taxonomy" id="300843"/>
    <lineage>
        <taxon>Eukaryota</taxon>
        <taxon>Viridiplantae</taxon>
        <taxon>Streptophyta</taxon>
        <taxon>Embryophyta</taxon>
        <taxon>Tracheophyta</taxon>
        <taxon>Spermatophyta</taxon>
        <taxon>Magnoliopsida</taxon>
        <taxon>eudicotyledons</taxon>
        <taxon>Gunneridae</taxon>
        <taxon>Pentapetalae</taxon>
        <taxon>asterids</taxon>
        <taxon>lamiids</taxon>
        <taxon>Lamiales</taxon>
        <taxon>Pedaliaceae</taxon>
        <taxon>Sesamum</taxon>
    </lineage>
</organism>
<evidence type="ECO:0000256" key="1">
    <source>
        <dbReference type="SAM" id="MobiDB-lite"/>
    </source>
</evidence>